<dbReference type="Gene3D" id="1.20.1250.20">
    <property type="entry name" value="MFS general substrate transporter like domains"/>
    <property type="match status" value="1"/>
</dbReference>
<accession>A0A8R1EGV4</accession>
<reference evidence="6" key="2">
    <citation type="submission" date="2022-06" db="UniProtKB">
        <authorList>
            <consortium name="EnsemblMetazoa"/>
        </authorList>
    </citation>
    <scope>IDENTIFICATION</scope>
    <source>
        <strain evidence="6">DF5081</strain>
    </source>
</reference>
<evidence type="ECO:0000256" key="4">
    <source>
        <dbReference type="ARBA" id="ARBA00023136"/>
    </source>
</evidence>
<dbReference type="InterPro" id="IPR011701">
    <property type="entry name" value="MFS"/>
</dbReference>
<dbReference type="Proteomes" id="UP000005237">
    <property type="component" value="Unassembled WGS sequence"/>
</dbReference>
<comment type="subcellular location">
    <subcellularLocation>
        <location evidence="1">Membrane</location>
        <topology evidence="1">Multi-pass membrane protein</topology>
    </subcellularLocation>
</comment>
<keyword evidence="3" id="KW-1133">Transmembrane helix</keyword>
<evidence type="ECO:0000256" key="1">
    <source>
        <dbReference type="ARBA" id="ARBA00004141"/>
    </source>
</evidence>
<sequence length="79" mass="8403">MGLGEVIRALLSDNDRAIFKGFVAPSYTTIIGNWFPASEKSTAVSMFTTGNQLAAAVGNPVVAAVCASDFGWPWIFYIA</sequence>
<evidence type="ECO:0000259" key="5">
    <source>
        <dbReference type="PROSITE" id="PS50850"/>
    </source>
</evidence>
<evidence type="ECO:0000256" key="3">
    <source>
        <dbReference type="ARBA" id="ARBA00022989"/>
    </source>
</evidence>
<dbReference type="Pfam" id="PF07690">
    <property type="entry name" value="MFS_1"/>
    <property type="match status" value="1"/>
</dbReference>
<dbReference type="EnsemblMetazoa" id="CJA34796.1">
    <property type="protein sequence ID" value="CJA34796.1"/>
    <property type="gene ID" value="WBGene00210643"/>
</dbReference>
<evidence type="ECO:0000313" key="7">
    <source>
        <dbReference type="Proteomes" id="UP000005237"/>
    </source>
</evidence>
<dbReference type="PANTHER" id="PTHR11662:SF405">
    <property type="entry name" value="PROTEIN CBG12249"/>
    <property type="match status" value="1"/>
</dbReference>
<dbReference type="InterPro" id="IPR050382">
    <property type="entry name" value="MFS_Na/Anion_cotransporter"/>
</dbReference>
<dbReference type="PROSITE" id="PS50850">
    <property type="entry name" value="MFS"/>
    <property type="match status" value="1"/>
</dbReference>
<dbReference type="PANTHER" id="PTHR11662">
    <property type="entry name" value="SOLUTE CARRIER FAMILY 17"/>
    <property type="match status" value="1"/>
</dbReference>
<feature type="domain" description="Major facilitator superfamily (MFS) profile" evidence="5">
    <location>
        <begin position="1"/>
        <end position="79"/>
    </location>
</feature>
<dbReference type="InterPro" id="IPR020846">
    <property type="entry name" value="MFS_dom"/>
</dbReference>
<evidence type="ECO:0000313" key="6">
    <source>
        <dbReference type="EnsemblMetazoa" id="CJA34796.1"/>
    </source>
</evidence>
<dbReference type="AlphaFoldDB" id="A0A8R1EGV4"/>
<dbReference type="InterPro" id="IPR036259">
    <property type="entry name" value="MFS_trans_sf"/>
</dbReference>
<dbReference type="SUPFAM" id="SSF103473">
    <property type="entry name" value="MFS general substrate transporter"/>
    <property type="match status" value="1"/>
</dbReference>
<reference evidence="7" key="1">
    <citation type="submission" date="2010-08" db="EMBL/GenBank/DDBJ databases">
        <authorList>
            <consortium name="Caenorhabditis japonica Sequencing Consortium"/>
            <person name="Wilson R.K."/>
        </authorList>
    </citation>
    <scope>NUCLEOTIDE SEQUENCE [LARGE SCALE GENOMIC DNA]</scope>
    <source>
        <strain evidence="7">DF5081</strain>
    </source>
</reference>
<organism evidence="6 7">
    <name type="scientific">Caenorhabditis japonica</name>
    <dbReference type="NCBI Taxonomy" id="281687"/>
    <lineage>
        <taxon>Eukaryota</taxon>
        <taxon>Metazoa</taxon>
        <taxon>Ecdysozoa</taxon>
        <taxon>Nematoda</taxon>
        <taxon>Chromadorea</taxon>
        <taxon>Rhabditida</taxon>
        <taxon>Rhabditina</taxon>
        <taxon>Rhabditomorpha</taxon>
        <taxon>Rhabditoidea</taxon>
        <taxon>Rhabditidae</taxon>
        <taxon>Peloderinae</taxon>
        <taxon>Caenorhabditis</taxon>
    </lineage>
</organism>
<dbReference type="GO" id="GO:0016020">
    <property type="term" value="C:membrane"/>
    <property type="evidence" value="ECO:0007669"/>
    <property type="project" value="UniProtKB-SubCell"/>
</dbReference>
<name>A0A8R1EGV4_CAEJA</name>
<proteinExistence type="predicted"/>
<keyword evidence="2" id="KW-0812">Transmembrane</keyword>
<keyword evidence="4" id="KW-0472">Membrane</keyword>
<protein>
    <submittedName>
        <fullName evidence="6">MFS domain-containing protein</fullName>
    </submittedName>
</protein>
<evidence type="ECO:0000256" key="2">
    <source>
        <dbReference type="ARBA" id="ARBA00022692"/>
    </source>
</evidence>
<dbReference type="GO" id="GO:0006820">
    <property type="term" value="P:monoatomic anion transport"/>
    <property type="evidence" value="ECO:0007669"/>
    <property type="project" value="TreeGrafter"/>
</dbReference>
<dbReference type="GO" id="GO:0022857">
    <property type="term" value="F:transmembrane transporter activity"/>
    <property type="evidence" value="ECO:0007669"/>
    <property type="project" value="InterPro"/>
</dbReference>
<keyword evidence="7" id="KW-1185">Reference proteome</keyword>